<feature type="region of interest" description="Disordered" evidence="1">
    <location>
        <begin position="56"/>
        <end position="80"/>
    </location>
</feature>
<keyword evidence="3" id="KW-1185">Reference proteome</keyword>
<name>A0A811U5N4_CERCA</name>
<evidence type="ECO:0000313" key="2">
    <source>
        <dbReference type="EMBL" id="CAD6993750.1"/>
    </source>
</evidence>
<feature type="region of interest" description="Disordered" evidence="1">
    <location>
        <begin position="1"/>
        <end position="28"/>
    </location>
</feature>
<dbReference type="EMBL" id="CAJHJT010000001">
    <property type="protein sequence ID" value="CAD6993750.1"/>
    <property type="molecule type" value="Genomic_DNA"/>
</dbReference>
<feature type="non-terminal residue" evidence="2">
    <location>
        <position position="80"/>
    </location>
</feature>
<gene>
    <name evidence="2" type="ORF">CCAP1982_LOCUS2548</name>
</gene>
<sequence>MPLHKYFNNSHYKKGQQHGNSAKMTKKKSSLRVSIKCYTIIFRLNAPPPPHFVQATSAKVQSVQTKTKRTAERDSSDRLS</sequence>
<organism evidence="2 3">
    <name type="scientific">Ceratitis capitata</name>
    <name type="common">Mediterranean fruit fly</name>
    <name type="synonym">Tephritis capitata</name>
    <dbReference type="NCBI Taxonomy" id="7213"/>
    <lineage>
        <taxon>Eukaryota</taxon>
        <taxon>Metazoa</taxon>
        <taxon>Ecdysozoa</taxon>
        <taxon>Arthropoda</taxon>
        <taxon>Hexapoda</taxon>
        <taxon>Insecta</taxon>
        <taxon>Pterygota</taxon>
        <taxon>Neoptera</taxon>
        <taxon>Endopterygota</taxon>
        <taxon>Diptera</taxon>
        <taxon>Brachycera</taxon>
        <taxon>Muscomorpha</taxon>
        <taxon>Tephritoidea</taxon>
        <taxon>Tephritidae</taxon>
        <taxon>Ceratitis</taxon>
        <taxon>Ceratitis</taxon>
    </lineage>
</organism>
<comment type="caution">
    <text evidence="2">The sequence shown here is derived from an EMBL/GenBank/DDBJ whole genome shotgun (WGS) entry which is preliminary data.</text>
</comment>
<reference evidence="2" key="1">
    <citation type="submission" date="2020-11" db="EMBL/GenBank/DDBJ databases">
        <authorList>
            <person name="Whitehead M."/>
        </authorList>
    </citation>
    <scope>NUCLEOTIDE SEQUENCE</scope>
    <source>
        <strain evidence="2">EGII</strain>
    </source>
</reference>
<feature type="compositionally biased region" description="Polar residues" evidence="1">
    <location>
        <begin position="56"/>
        <end position="65"/>
    </location>
</feature>
<evidence type="ECO:0000313" key="3">
    <source>
        <dbReference type="Proteomes" id="UP000606786"/>
    </source>
</evidence>
<proteinExistence type="predicted"/>
<dbReference type="Proteomes" id="UP000606786">
    <property type="component" value="Unassembled WGS sequence"/>
</dbReference>
<protein>
    <submittedName>
        <fullName evidence="2">(Mediterranean fruit fly) hypothetical protein</fullName>
    </submittedName>
</protein>
<dbReference type="AlphaFoldDB" id="A0A811U5N4"/>
<accession>A0A811U5N4</accession>
<feature type="compositionally biased region" description="Basic and acidic residues" evidence="1">
    <location>
        <begin position="69"/>
        <end position="80"/>
    </location>
</feature>
<evidence type="ECO:0000256" key="1">
    <source>
        <dbReference type="SAM" id="MobiDB-lite"/>
    </source>
</evidence>